<organism evidence="7 8">
    <name type="scientific">Syntrophobacter fumaroxidans (strain DSM 10017 / MPOB)</name>
    <dbReference type="NCBI Taxonomy" id="335543"/>
    <lineage>
        <taxon>Bacteria</taxon>
        <taxon>Pseudomonadati</taxon>
        <taxon>Thermodesulfobacteriota</taxon>
        <taxon>Syntrophobacteria</taxon>
        <taxon>Syntrophobacterales</taxon>
        <taxon>Syntrophobacteraceae</taxon>
        <taxon>Syntrophobacter</taxon>
    </lineage>
</organism>
<comment type="pathway">
    <text evidence="1">Secondary metabolite biosynthesis; hopanoid biosynthesis.</text>
</comment>
<accession>A0LJS0</accession>
<dbReference type="UniPathway" id="UPA00337"/>
<dbReference type="eggNOG" id="COG1657">
    <property type="taxonomic scope" value="Bacteria"/>
</dbReference>
<gene>
    <name evidence="7" type="ordered locus">Sfum_1989</name>
</gene>
<feature type="compositionally biased region" description="Basic and acidic residues" evidence="4">
    <location>
        <begin position="15"/>
        <end position="26"/>
    </location>
</feature>
<dbReference type="EC" id="5.4.99.17" evidence="7"/>
<dbReference type="InterPro" id="IPR008930">
    <property type="entry name" value="Terpenoid_cyclase/PrenylTrfase"/>
</dbReference>
<evidence type="ECO:0000256" key="4">
    <source>
        <dbReference type="SAM" id="MobiDB-lite"/>
    </source>
</evidence>
<dbReference type="GO" id="GO:0051007">
    <property type="term" value="F:squalene-hopene cyclase activity"/>
    <property type="evidence" value="ECO:0007669"/>
    <property type="project" value="UniProtKB-EC"/>
</dbReference>
<dbReference type="InterPro" id="IPR032697">
    <property type="entry name" value="SQ_cyclase_N"/>
</dbReference>
<dbReference type="Gene3D" id="1.50.10.20">
    <property type="match status" value="2"/>
</dbReference>
<dbReference type="Pfam" id="PF13249">
    <property type="entry name" value="SQHop_cyclase_N"/>
    <property type="match status" value="1"/>
</dbReference>
<name>A0LJS0_SYNFM</name>
<feature type="domain" description="Squalene cyclase N-terminal" evidence="6">
    <location>
        <begin position="43"/>
        <end position="328"/>
    </location>
</feature>
<evidence type="ECO:0000313" key="8">
    <source>
        <dbReference type="Proteomes" id="UP000001784"/>
    </source>
</evidence>
<dbReference type="SFLD" id="SFLDG01016">
    <property type="entry name" value="Prenyltransferase_Like_2"/>
    <property type="match status" value="1"/>
</dbReference>
<dbReference type="NCBIfam" id="TIGR01787">
    <property type="entry name" value="squalene_cyclas"/>
    <property type="match status" value="1"/>
</dbReference>
<dbReference type="NCBIfam" id="TIGR01507">
    <property type="entry name" value="hopene_cyclase"/>
    <property type="match status" value="1"/>
</dbReference>
<dbReference type="BRENDA" id="5.4.99.17">
    <property type="organism ID" value="746"/>
</dbReference>
<dbReference type="CDD" id="cd02892">
    <property type="entry name" value="SQCY_1"/>
    <property type="match status" value="1"/>
</dbReference>
<dbReference type="OrthoDB" id="9758578at2"/>
<feature type="region of interest" description="Disordered" evidence="4">
    <location>
        <begin position="1"/>
        <end position="33"/>
    </location>
</feature>
<feature type="domain" description="Squalene cyclase C-terminal" evidence="5">
    <location>
        <begin position="343"/>
        <end position="641"/>
    </location>
</feature>
<dbReference type="SMR" id="A0LJS0"/>
<dbReference type="HOGENOM" id="CLU_019345_0_0_7"/>
<dbReference type="SUPFAM" id="SSF48239">
    <property type="entry name" value="Terpenoid cyclases/Protein prenyltransferases"/>
    <property type="match status" value="2"/>
</dbReference>
<dbReference type="InterPro" id="IPR032696">
    <property type="entry name" value="SQ_cyclase_C"/>
</dbReference>
<evidence type="ECO:0000256" key="1">
    <source>
        <dbReference type="ARBA" id="ARBA00004999"/>
    </source>
</evidence>
<dbReference type="EMBL" id="CP000478">
    <property type="protein sequence ID" value="ABK17672.1"/>
    <property type="molecule type" value="Genomic_DNA"/>
</dbReference>
<sequence length="710" mass="79245">MRRLDTFPPEIPTGSRDKPPSGEEHSCSTPAEPLRSRLDEGILRAVDWLVCDQHPDGFWAGMLQSNSCMEAEWVLAMHFLGIDDDPKYDGVIRAILGEQRADGSWGVFHKAPNGDINTTVECYAALRASGLAPESAPLSSAREWILAGGGLANIRNFTKYWLALIGEWPWEGTPTIPPELIFFPPRMPLNIYHFASWARSTIVPLSILSARRPVRPLPEDRRLDELFPQGRSAFDFRLPRKDGWLSWEGFFHVCDRILRLYARTRRAPFRETAIRVCLEWIIRRQETDGAWSGIQPPWIYALLALHAEGYGLDHPILRAGLRAFDSHWSYERDGGIYLQASESPVWDTVLSLRALADCGEERKASVSIASALEWLLNRQISVPGDWAVRVPSVPCGGWAFQRANSFYPDVDDTAVAIEVLARLRPFTANQSAVDRAIRSARDWVLAMQCSNGGWAAFDRDNDFKLVTKIPFCDFGELLDPPSVDVTAHVIEALAALGWDMTSREIEAAVSFIRREQEAEGSWFGRWGVNHIYGTATVLPALRAIGEDMSSAYVLRAADWLASRQNADGGWGETPASYMDDSLRGVGESTASQTAWAIMGLVAVGSGAHDDTVRRGIDFLLFAQHGGTWEEPQYTGTGFPGYSVGERIRLRDMGASLKQGTELQRAFMINYNLYRHYFPLMALGRARYHLQLRRSAREGGNGETTPNGSAL</sequence>
<dbReference type="GO" id="GO:0005811">
    <property type="term" value="C:lipid droplet"/>
    <property type="evidence" value="ECO:0007669"/>
    <property type="project" value="InterPro"/>
</dbReference>
<dbReference type="PANTHER" id="PTHR11764:SF82">
    <property type="entry name" value="TERPENE CYCLASE_MUTASE FAMILY MEMBER"/>
    <property type="match status" value="1"/>
</dbReference>
<dbReference type="KEGG" id="sfu:Sfum_1989"/>
<evidence type="ECO:0000313" key="7">
    <source>
        <dbReference type="EMBL" id="ABK17672.1"/>
    </source>
</evidence>
<keyword evidence="2" id="KW-0677">Repeat</keyword>
<dbReference type="PANTHER" id="PTHR11764">
    <property type="entry name" value="TERPENE CYCLASE/MUTASE FAMILY MEMBER"/>
    <property type="match status" value="1"/>
</dbReference>
<dbReference type="STRING" id="335543.Sfum_1989"/>
<dbReference type="InterPro" id="IPR006400">
    <property type="entry name" value="Hopene-cyclase"/>
</dbReference>
<evidence type="ECO:0000259" key="6">
    <source>
        <dbReference type="Pfam" id="PF13249"/>
    </source>
</evidence>
<dbReference type="Pfam" id="PF13243">
    <property type="entry name" value="SQHop_cyclase_C"/>
    <property type="match status" value="1"/>
</dbReference>
<dbReference type="InParanoid" id="A0LJS0"/>
<evidence type="ECO:0000256" key="3">
    <source>
        <dbReference type="ARBA" id="ARBA00023235"/>
    </source>
</evidence>
<keyword evidence="3 7" id="KW-0413">Isomerase</keyword>
<dbReference type="Proteomes" id="UP000001784">
    <property type="component" value="Chromosome"/>
</dbReference>
<evidence type="ECO:0000259" key="5">
    <source>
        <dbReference type="Pfam" id="PF13243"/>
    </source>
</evidence>
<reference evidence="7 8" key="1">
    <citation type="submission" date="2006-10" db="EMBL/GenBank/DDBJ databases">
        <title>Complete sequence of Syntrophobacter fumaroxidans MPOB.</title>
        <authorList>
            <consortium name="US DOE Joint Genome Institute"/>
            <person name="Copeland A."/>
            <person name="Lucas S."/>
            <person name="Lapidus A."/>
            <person name="Barry K."/>
            <person name="Detter J.C."/>
            <person name="Glavina del Rio T."/>
            <person name="Hammon N."/>
            <person name="Israni S."/>
            <person name="Pitluck S."/>
            <person name="Goltsman E.G."/>
            <person name="Martinez M."/>
            <person name="Schmutz J."/>
            <person name="Larimer F."/>
            <person name="Land M."/>
            <person name="Hauser L."/>
            <person name="Kyrpides N."/>
            <person name="Kim E."/>
            <person name="Boone D.R."/>
            <person name="Brockman F."/>
            <person name="Culley D."/>
            <person name="Ferry J."/>
            <person name="Gunsalus R."/>
            <person name="McInerney M.J."/>
            <person name="Morrison M."/>
            <person name="Plugge C."/>
            <person name="Rohlin L."/>
            <person name="Scholten J."/>
            <person name="Sieber J."/>
            <person name="Stams A.J.M."/>
            <person name="Worm P."/>
            <person name="Henstra A.M."/>
            <person name="Richardson P."/>
        </authorList>
    </citation>
    <scope>NUCLEOTIDE SEQUENCE [LARGE SCALE GENOMIC DNA]</scope>
    <source>
        <strain evidence="8">DSM 10017 / MPOB</strain>
    </source>
</reference>
<keyword evidence="8" id="KW-1185">Reference proteome</keyword>
<proteinExistence type="predicted"/>
<dbReference type="GO" id="GO:0016104">
    <property type="term" value="P:triterpenoid biosynthetic process"/>
    <property type="evidence" value="ECO:0007669"/>
    <property type="project" value="InterPro"/>
</dbReference>
<dbReference type="RefSeq" id="WP_011698842.1">
    <property type="nucleotide sequence ID" value="NC_008554.1"/>
</dbReference>
<dbReference type="InterPro" id="IPR018333">
    <property type="entry name" value="Squalene_cyclase"/>
</dbReference>
<evidence type="ECO:0000256" key="2">
    <source>
        <dbReference type="ARBA" id="ARBA00022737"/>
    </source>
</evidence>
<dbReference type="AlphaFoldDB" id="A0LJS0"/>
<protein>
    <submittedName>
        <fullName evidence="7">Squalene-hopene cyclase</fullName>
        <ecNumber evidence="7">5.4.99.17</ecNumber>
    </submittedName>
</protein>